<dbReference type="EC" id="3.4.22.-" evidence="2"/>
<feature type="domain" description="ABC transporter" evidence="1">
    <location>
        <begin position="11"/>
        <end position="43"/>
    </location>
</feature>
<dbReference type="GO" id="GO:0015421">
    <property type="term" value="F:ABC-type oligopeptide transporter activity"/>
    <property type="evidence" value="ECO:0007669"/>
    <property type="project" value="TreeGrafter"/>
</dbReference>
<organism evidence="2 3">
    <name type="scientific">Streptococcus acidominimus</name>
    <dbReference type="NCBI Taxonomy" id="1326"/>
    <lineage>
        <taxon>Bacteria</taxon>
        <taxon>Bacillati</taxon>
        <taxon>Bacillota</taxon>
        <taxon>Bacilli</taxon>
        <taxon>Lactobacillales</taxon>
        <taxon>Streptococcaceae</taxon>
        <taxon>Streptococcus</taxon>
    </lineage>
</organism>
<dbReference type="GO" id="GO:0005524">
    <property type="term" value="F:ATP binding"/>
    <property type="evidence" value="ECO:0007669"/>
    <property type="project" value="UniProtKB-KW"/>
</dbReference>
<dbReference type="PANTHER" id="PTHR43394">
    <property type="entry name" value="ATP-DEPENDENT PERMEASE MDL1, MITOCHONDRIAL"/>
    <property type="match status" value="1"/>
</dbReference>
<dbReference type="Proteomes" id="UP000215144">
    <property type="component" value="Chromosome 1"/>
</dbReference>
<evidence type="ECO:0000313" key="2">
    <source>
        <dbReference type="EMBL" id="SNV47666.1"/>
    </source>
</evidence>
<dbReference type="AlphaFoldDB" id="A0A239XN96"/>
<dbReference type="InterPro" id="IPR003439">
    <property type="entry name" value="ABC_transporter-like_ATP-bd"/>
</dbReference>
<protein>
    <submittedName>
        <fullName evidence="2">ABC transporter subunit, ATP-binding protein</fullName>
        <ecNumber evidence="2">3.4.22.-</ecNumber>
    </submittedName>
</protein>
<keyword evidence="2" id="KW-0067">ATP-binding</keyword>
<gene>
    <name evidence="2" type="primary">comA</name>
    <name evidence="2" type="ORF">SAMEA4504048_02404</name>
</gene>
<keyword evidence="2" id="KW-0378">Hydrolase</keyword>
<dbReference type="SUPFAM" id="SSF52540">
    <property type="entry name" value="P-loop containing nucleoside triphosphate hydrolases"/>
    <property type="match status" value="1"/>
</dbReference>
<sequence length="113" mass="12515">MPLQFQTELTDGSTLSGGQKQRLALARALLIDSPVMILDESTSSLDVLTEQKVINNLLKLTDKTIIFIAHRLSIAAQSDYIFILKNGEIIEEGTHPNLIQNNGYYSQLISAKN</sequence>
<dbReference type="GO" id="GO:0016887">
    <property type="term" value="F:ATP hydrolysis activity"/>
    <property type="evidence" value="ECO:0007669"/>
    <property type="project" value="InterPro"/>
</dbReference>
<evidence type="ECO:0000259" key="1">
    <source>
        <dbReference type="Pfam" id="PF00005"/>
    </source>
</evidence>
<dbReference type="Pfam" id="PF00005">
    <property type="entry name" value="ABC_tran"/>
    <property type="match status" value="1"/>
</dbReference>
<name>A0A239XN96_STRAI</name>
<dbReference type="PANTHER" id="PTHR43394:SF1">
    <property type="entry name" value="ATP-BINDING CASSETTE SUB-FAMILY B MEMBER 10, MITOCHONDRIAL"/>
    <property type="match status" value="1"/>
</dbReference>
<keyword evidence="2" id="KW-0547">Nucleotide-binding</keyword>
<proteinExistence type="predicted"/>
<dbReference type="KEGG" id="saco:SAME_02404"/>
<dbReference type="EMBL" id="LT906454">
    <property type="protein sequence ID" value="SNV47666.1"/>
    <property type="molecule type" value="Genomic_DNA"/>
</dbReference>
<dbReference type="Gene3D" id="3.40.50.300">
    <property type="entry name" value="P-loop containing nucleotide triphosphate hydrolases"/>
    <property type="match status" value="1"/>
</dbReference>
<evidence type="ECO:0000313" key="3">
    <source>
        <dbReference type="Proteomes" id="UP000215144"/>
    </source>
</evidence>
<dbReference type="InterPro" id="IPR027417">
    <property type="entry name" value="P-loop_NTPase"/>
</dbReference>
<reference evidence="2 3" key="1">
    <citation type="submission" date="2017-06" db="EMBL/GenBank/DDBJ databases">
        <authorList>
            <consortium name="Pathogen Informatics"/>
        </authorList>
    </citation>
    <scope>NUCLEOTIDE SEQUENCE [LARGE SCALE GENOMIC DNA]</scope>
    <source>
        <strain evidence="2 3">NCTC11291</strain>
    </source>
</reference>
<accession>A0A239XN96</accession>
<dbReference type="InterPro" id="IPR039421">
    <property type="entry name" value="Type_1_exporter"/>
</dbReference>